<keyword evidence="2" id="KW-1185">Reference proteome</keyword>
<dbReference type="RefSeq" id="WP_238978373.1">
    <property type="nucleotide sequence ID" value="NZ_JABFUC010000014.1"/>
</dbReference>
<gene>
    <name evidence="1" type="ORF">HOP52_15815</name>
</gene>
<reference evidence="1 2" key="1">
    <citation type="submission" date="2020-05" db="EMBL/GenBank/DDBJ databases">
        <title>Comparative genomic analysis of denitrifying bacteria from Halomonas genus.</title>
        <authorList>
            <person name="Wang L."/>
            <person name="Shao Z."/>
        </authorList>
    </citation>
    <scope>NUCLEOTIDE SEQUENCE [LARGE SCALE GENOMIC DNA]</scope>
    <source>
        <strain evidence="1 2">A4</strain>
    </source>
</reference>
<proteinExistence type="predicted"/>
<comment type="caution">
    <text evidence="1">The sequence shown here is derived from an EMBL/GenBank/DDBJ whole genome shotgun (WGS) entry which is preliminary data.</text>
</comment>
<organism evidence="1 2">
    <name type="scientific">Billgrantia campisalis</name>
    <dbReference type="NCBI Taxonomy" id="74661"/>
    <lineage>
        <taxon>Bacteria</taxon>
        <taxon>Pseudomonadati</taxon>
        <taxon>Pseudomonadota</taxon>
        <taxon>Gammaproteobacteria</taxon>
        <taxon>Oceanospirillales</taxon>
        <taxon>Halomonadaceae</taxon>
        <taxon>Billgrantia</taxon>
    </lineage>
</organism>
<protein>
    <submittedName>
        <fullName evidence="1">Uncharacterized protein</fullName>
    </submittedName>
</protein>
<evidence type="ECO:0000313" key="2">
    <source>
        <dbReference type="Proteomes" id="UP000814385"/>
    </source>
</evidence>
<name>A0ABS9PBX7_9GAMM</name>
<dbReference type="EMBL" id="JABFUC010000014">
    <property type="protein sequence ID" value="MCG6659226.1"/>
    <property type="molecule type" value="Genomic_DNA"/>
</dbReference>
<evidence type="ECO:0000313" key="1">
    <source>
        <dbReference type="EMBL" id="MCG6659226.1"/>
    </source>
</evidence>
<dbReference type="Proteomes" id="UP000814385">
    <property type="component" value="Unassembled WGS sequence"/>
</dbReference>
<sequence length="51" mass="5834">MAQQNSVIAFYDERMLAHEPNIEMPFLPGRMDQRVRSLRDSLPECLVPSGS</sequence>
<accession>A0ABS9PBX7</accession>